<accession>A0A0D7BL69</accession>
<keyword evidence="2" id="KW-1185">Reference proteome</keyword>
<organism evidence="1 2">
    <name type="scientific">Cylindrobasidium torrendii FP15055 ss-10</name>
    <dbReference type="NCBI Taxonomy" id="1314674"/>
    <lineage>
        <taxon>Eukaryota</taxon>
        <taxon>Fungi</taxon>
        <taxon>Dikarya</taxon>
        <taxon>Basidiomycota</taxon>
        <taxon>Agaricomycotina</taxon>
        <taxon>Agaricomycetes</taxon>
        <taxon>Agaricomycetidae</taxon>
        <taxon>Agaricales</taxon>
        <taxon>Marasmiineae</taxon>
        <taxon>Physalacriaceae</taxon>
        <taxon>Cylindrobasidium</taxon>
    </lineage>
</organism>
<protein>
    <submittedName>
        <fullName evidence="1">Uncharacterized protein</fullName>
    </submittedName>
</protein>
<gene>
    <name evidence="1" type="ORF">CYLTODRAFT_156718</name>
</gene>
<evidence type="ECO:0000313" key="1">
    <source>
        <dbReference type="EMBL" id="KIY70970.1"/>
    </source>
</evidence>
<dbReference type="AlphaFoldDB" id="A0A0D7BL69"/>
<dbReference type="Proteomes" id="UP000054007">
    <property type="component" value="Unassembled WGS sequence"/>
</dbReference>
<proteinExistence type="predicted"/>
<evidence type="ECO:0000313" key="2">
    <source>
        <dbReference type="Proteomes" id="UP000054007"/>
    </source>
</evidence>
<sequence>MLTSCYRVRRLLCRCCDALTCTDTAIYGRLWRDYIWYIGYMGTLFPLALDKWNPFTLLCIMNSQYSFRPLGQFSSQTAHPTCNCYTIPNV</sequence>
<reference evidence="1 2" key="1">
    <citation type="journal article" date="2015" name="Fungal Genet. Biol.">
        <title>Evolution of novel wood decay mechanisms in Agaricales revealed by the genome sequences of Fistulina hepatica and Cylindrobasidium torrendii.</title>
        <authorList>
            <person name="Floudas D."/>
            <person name="Held B.W."/>
            <person name="Riley R."/>
            <person name="Nagy L.G."/>
            <person name="Koehler G."/>
            <person name="Ransdell A.S."/>
            <person name="Younus H."/>
            <person name="Chow J."/>
            <person name="Chiniquy J."/>
            <person name="Lipzen A."/>
            <person name="Tritt A."/>
            <person name="Sun H."/>
            <person name="Haridas S."/>
            <person name="LaButti K."/>
            <person name="Ohm R.A."/>
            <person name="Kues U."/>
            <person name="Blanchette R.A."/>
            <person name="Grigoriev I.V."/>
            <person name="Minto R.E."/>
            <person name="Hibbett D.S."/>
        </authorList>
    </citation>
    <scope>NUCLEOTIDE SEQUENCE [LARGE SCALE GENOMIC DNA]</scope>
    <source>
        <strain evidence="1 2">FP15055 ss-10</strain>
    </source>
</reference>
<dbReference type="EMBL" id="KN880460">
    <property type="protein sequence ID" value="KIY70970.1"/>
    <property type="molecule type" value="Genomic_DNA"/>
</dbReference>
<name>A0A0D7BL69_9AGAR</name>